<proteinExistence type="predicted"/>
<dbReference type="OrthoDB" id="427201at2"/>
<evidence type="ECO:0000256" key="1">
    <source>
        <dbReference type="SAM" id="MobiDB-lite"/>
    </source>
</evidence>
<evidence type="ECO:0000313" key="2">
    <source>
        <dbReference type="EMBL" id="EAZ93100.1"/>
    </source>
</evidence>
<keyword evidence="2" id="KW-0808">Transferase</keyword>
<dbReference type="Proteomes" id="UP000003781">
    <property type="component" value="Unassembled WGS sequence"/>
</dbReference>
<comment type="caution">
    <text evidence="2">The sequence shown here is derived from an EMBL/GenBank/DDBJ whole genome shotgun (WGS) entry which is preliminary data.</text>
</comment>
<sequence length="70" mass="8049">MTTQILSRSSSEPSEITSNRSNKQLFGVKDKDNQMMKVKKAYPVVQQVKYLHLQAEIDVLLQQLQSLNKN</sequence>
<accession>A3IKB1</accession>
<dbReference type="EMBL" id="AAXW01000003">
    <property type="protein sequence ID" value="EAZ93100.1"/>
    <property type="molecule type" value="Genomic_DNA"/>
</dbReference>
<keyword evidence="2" id="KW-0418">Kinase</keyword>
<organism evidence="2 3">
    <name type="scientific">Crocosphaera chwakensis CCY0110</name>
    <dbReference type="NCBI Taxonomy" id="391612"/>
    <lineage>
        <taxon>Bacteria</taxon>
        <taxon>Bacillati</taxon>
        <taxon>Cyanobacteriota</taxon>
        <taxon>Cyanophyceae</taxon>
        <taxon>Oscillatoriophycideae</taxon>
        <taxon>Chroococcales</taxon>
        <taxon>Aphanothecaceae</taxon>
        <taxon>Crocosphaera</taxon>
        <taxon>Crocosphaera chwakensis</taxon>
    </lineage>
</organism>
<dbReference type="AlphaFoldDB" id="A3IKB1"/>
<gene>
    <name evidence="2" type="ORF">CY0110_03489</name>
</gene>
<dbReference type="EC" id="2.7.2.4" evidence="2"/>
<name>A3IKB1_9CHRO</name>
<reference evidence="2 3" key="1">
    <citation type="submission" date="2007-03" db="EMBL/GenBank/DDBJ databases">
        <authorList>
            <person name="Stal L."/>
            <person name="Ferriera S."/>
            <person name="Johnson J."/>
            <person name="Kravitz S."/>
            <person name="Beeson K."/>
            <person name="Sutton G."/>
            <person name="Rogers Y.-H."/>
            <person name="Friedman R."/>
            <person name="Frazier M."/>
            <person name="Venter J.C."/>
        </authorList>
    </citation>
    <scope>NUCLEOTIDE SEQUENCE [LARGE SCALE GENOMIC DNA]</scope>
    <source>
        <strain evidence="2 3">CCY0110</strain>
    </source>
</reference>
<feature type="region of interest" description="Disordered" evidence="1">
    <location>
        <begin position="1"/>
        <end position="28"/>
    </location>
</feature>
<feature type="compositionally biased region" description="Low complexity" evidence="1">
    <location>
        <begin position="7"/>
        <end position="21"/>
    </location>
</feature>
<keyword evidence="3" id="KW-1185">Reference proteome</keyword>
<evidence type="ECO:0000313" key="3">
    <source>
        <dbReference type="Proteomes" id="UP000003781"/>
    </source>
</evidence>
<protein>
    <submittedName>
        <fullName evidence="2">Aspartate kinase</fullName>
        <ecNumber evidence="2">2.7.2.4</ecNumber>
    </submittedName>
</protein>
<dbReference type="RefSeq" id="WP_008273771.1">
    <property type="nucleotide sequence ID" value="NZ_AAXW01000003.1"/>
</dbReference>
<dbReference type="GO" id="GO:0004072">
    <property type="term" value="F:aspartate kinase activity"/>
    <property type="evidence" value="ECO:0007669"/>
    <property type="project" value="UniProtKB-EC"/>
</dbReference>
<dbReference type="eggNOG" id="ENOG5030QEM">
    <property type="taxonomic scope" value="Bacteria"/>
</dbReference>